<dbReference type="Pfam" id="PF05751">
    <property type="entry name" value="FixH"/>
    <property type="match status" value="1"/>
</dbReference>
<evidence type="ECO:0000313" key="3">
    <source>
        <dbReference type="Proteomes" id="UP000323708"/>
    </source>
</evidence>
<keyword evidence="1" id="KW-0812">Transmembrane</keyword>
<keyword evidence="1" id="KW-1133">Transmembrane helix</keyword>
<dbReference type="EMBL" id="VTUX01000002">
    <property type="protein sequence ID" value="KAA1193374.1"/>
    <property type="molecule type" value="Genomic_DNA"/>
</dbReference>
<name>A0A5B0X1X3_9GAMM</name>
<dbReference type="Proteomes" id="UP000323708">
    <property type="component" value="Unassembled WGS sequence"/>
</dbReference>
<keyword evidence="3" id="KW-1185">Reference proteome</keyword>
<dbReference type="AlphaFoldDB" id="A0A5B0X1X3"/>
<reference evidence="2 3" key="1">
    <citation type="submission" date="2019-09" db="EMBL/GenBank/DDBJ databases">
        <authorList>
            <person name="Chen X.-Y."/>
        </authorList>
    </citation>
    <scope>NUCLEOTIDE SEQUENCE [LARGE SCALE GENOMIC DNA]</scope>
    <source>
        <strain evidence="2 3">NY5</strain>
    </source>
</reference>
<evidence type="ECO:0000256" key="1">
    <source>
        <dbReference type="SAM" id="Phobius"/>
    </source>
</evidence>
<keyword evidence="1" id="KW-0472">Membrane</keyword>
<comment type="caution">
    <text evidence="2">The sequence shown here is derived from an EMBL/GenBank/DDBJ whole genome shotgun (WGS) entry which is preliminary data.</text>
</comment>
<evidence type="ECO:0000313" key="2">
    <source>
        <dbReference type="EMBL" id="KAA1193374.1"/>
    </source>
</evidence>
<accession>A0A5B0X1X3</accession>
<sequence length="165" mass="18686">MSNQFPREDTQPWYRQFWPWFLIALPAFVVVAGINMVFIAHEGADDLVVDEYYKDGLAINRKLEKKQRAEELGISADVALTSSDVVVTTRGPVQAEQLTLLLSHPLESNRDFEVALVQSTPGEYRGRLQYPVAERWHWTLIFEGEEAWRLDGSITRANLSAGHGG</sequence>
<feature type="transmembrane region" description="Helical" evidence="1">
    <location>
        <begin position="20"/>
        <end position="40"/>
    </location>
</feature>
<gene>
    <name evidence="2" type="ORF">F0M18_05930</name>
</gene>
<protein>
    <submittedName>
        <fullName evidence="2">FixH family protein</fullName>
    </submittedName>
</protein>
<organism evidence="2 3">
    <name type="scientific">Pseudohalioglobus sediminis</name>
    <dbReference type="NCBI Taxonomy" id="2606449"/>
    <lineage>
        <taxon>Bacteria</taxon>
        <taxon>Pseudomonadati</taxon>
        <taxon>Pseudomonadota</taxon>
        <taxon>Gammaproteobacteria</taxon>
        <taxon>Cellvibrionales</taxon>
        <taxon>Halieaceae</taxon>
        <taxon>Pseudohalioglobus</taxon>
    </lineage>
</organism>
<dbReference type="InterPro" id="IPR008620">
    <property type="entry name" value="FixH"/>
</dbReference>
<proteinExistence type="predicted"/>
<dbReference type="RefSeq" id="WP_149610481.1">
    <property type="nucleotide sequence ID" value="NZ_VTUX01000002.1"/>
</dbReference>